<proteinExistence type="inferred from homology"/>
<dbReference type="AlphaFoldDB" id="A0AAV8VZJ9"/>
<dbReference type="Gene3D" id="3.40.630.30">
    <property type="match status" value="1"/>
</dbReference>
<organism evidence="12 13">
    <name type="scientific">Exocentrus adspersus</name>
    <dbReference type="NCBI Taxonomy" id="1586481"/>
    <lineage>
        <taxon>Eukaryota</taxon>
        <taxon>Metazoa</taxon>
        <taxon>Ecdysozoa</taxon>
        <taxon>Arthropoda</taxon>
        <taxon>Hexapoda</taxon>
        <taxon>Insecta</taxon>
        <taxon>Pterygota</taxon>
        <taxon>Neoptera</taxon>
        <taxon>Endopterygota</taxon>
        <taxon>Coleoptera</taxon>
        <taxon>Polyphaga</taxon>
        <taxon>Cucujiformia</taxon>
        <taxon>Chrysomeloidea</taxon>
        <taxon>Cerambycidae</taxon>
        <taxon>Lamiinae</taxon>
        <taxon>Acanthocinini</taxon>
        <taxon>Exocentrus</taxon>
    </lineage>
</organism>
<sequence>MLELYSATHFSKPIFKGILSLSVDNGLRAFAFKAFSKPSRLSNTTKALLKPLPLRLCSSSSKIVYLTFPDLEKADFKLVSVAYKLNGKCLDDIYAVDEKRVPLYSLADVQLRFLCPDDLDEVRALCQDWFPIEYPFYWYEEITSSTSRFYSLAAVYGQQIIGLIVAEIKPHANLNEEDTGILAKCFSDGDVAYILSLGVLKQYRRNGIASLLLDSLLRHLTTPERKKVKAVFLHVLTTNSAAIMFYEQRKFRLHSFLPYYYSIKGKCKDGFMYLTDYIKFMCGRVFNGAGLFPWVIFNVNKALQWVWRDRSSQQRTDQQINYVD</sequence>
<evidence type="ECO:0000256" key="5">
    <source>
        <dbReference type="ARBA" id="ARBA00023315"/>
    </source>
</evidence>
<evidence type="ECO:0000256" key="6">
    <source>
        <dbReference type="ARBA" id="ARBA00025774"/>
    </source>
</evidence>
<evidence type="ECO:0000256" key="8">
    <source>
        <dbReference type="ARBA" id="ARBA00026144"/>
    </source>
</evidence>
<accession>A0AAV8VZJ9</accession>
<dbReference type="Pfam" id="PF00583">
    <property type="entry name" value="Acetyltransf_1"/>
    <property type="match status" value="1"/>
</dbReference>
<comment type="caution">
    <text evidence="12">The sequence shown here is derived from an EMBL/GenBank/DDBJ whole genome shotgun (WGS) entry which is preliminary data.</text>
</comment>
<evidence type="ECO:0000313" key="13">
    <source>
        <dbReference type="Proteomes" id="UP001159042"/>
    </source>
</evidence>
<dbReference type="InterPro" id="IPR045141">
    <property type="entry name" value="NAA60-like"/>
</dbReference>
<gene>
    <name evidence="12" type="ORF">NQ315_006218</name>
</gene>
<name>A0AAV8VZJ9_9CUCU</name>
<feature type="domain" description="N-acetyltransferase" evidence="11">
    <location>
        <begin position="109"/>
        <end position="277"/>
    </location>
</feature>
<evidence type="ECO:0000256" key="7">
    <source>
        <dbReference type="ARBA" id="ARBA00026111"/>
    </source>
</evidence>
<keyword evidence="5" id="KW-0012">Acyltransferase</keyword>
<evidence type="ECO:0000259" key="11">
    <source>
        <dbReference type="PROSITE" id="PS51186"/>
    </source>
</evidence>
<dbReference type="EC" id="2.3.1.48" evidence="1"/>
<protein>
    <recommendedName>
        <fullName evidence="8">N-alpha-acetyltransferase 60</fullName>
        <ecNumber evidence="7">2.3.1.259</ecNumber>
        <ecNumber evidence="1">2.3.1.48</ecNumber>
    </recommendedName>
</protein>
<dbReference type="FunFam" id="3.40.630.30:FF:000092">
    <property type="entry name" value="N-alpha-acetyltransferase 60 isoform X1"/>
    <property type="match status" value="1"/>
</dbReference>
<dbReference type="Proteomes" id="UP001159042">
    <property type="component" value="Unassembled WGS sequence"/>
</dbReference>
<dbReference type="GO" id="GO:0004402">
    <property type="term" value="F:histone acetyltransferase activity"/>
    <property type="evidence" value="ECO:0007669"/>
    <property type="project" value="TreeGrafter"/>
</dbReference>
<reference evidence="12 13" key="1">
    <citation type="journal article" date="2023" name="Insect Mol. Biol.">
        <title>Genome sequencing provides insights into the evolution of gene families encoding plant cell wall-degrading enzymes in longhorned beetles.</title>
        <authorList>
            <person name="Shin N.R."/>
            <person name="Okamura Y."/>
            <person name="Kirsch R."/>
            <person name="Pauchet Y."/>
        </authorList>
    </citation>
    <scope>NUCLEOTIDE SEQUENCE [LARGE SCALE GENOMIC DNA]</scope>
    <source>
        <strain evidence="12">EAD_L_NR</strain>
    </source>
</reference>
<evidence type="ECO:0000256" key="10">
    <source>
        <dbReference type="ARBA" id="ARBA00048848"/>
    </source>
</evidence>
<dbReference type="GO" id="GO:0000139">
    <property type="term" value="C:Golgi membrane"/>
    <property type="evidence" value="ECO:0007669"/>
    <property type="project" value="TreeGrafter"/>
</dbReference>
<comment type="catalytic activity">
    <reaction evidence="10">
        <text>N-terminal L-methionyl-[transmembrane protein] + acetyl-CoA = N-terminal N(alpha)-acetyl-L-methionyl-[transmembrane protein] + CoA + H(+)</text>
        <dbReference type="Rhea" id="RHEA:50604"/>
        <dbReference type="Rhea" id="RHEA-COMP:12745"/>
        <dbReference type="Rhea" id="RHEA-COMP:12746"/>
        <dbReference type="ChEBI" id="CHEBI:15378"/>
        <dbReference type="ChEBI" id="CHEBI:57287"/>
        <dbReference type="ChEBI" id="CHEBI:57288"/>
        <dbReference type="ChEBI" id="CHEBI:64731"/>
        <dbReference type="ChEBI" id="CHEBI:133414"/>
        <dbReference type="EC" id="2.3.1.259"/>
    </reaction>
</comment>
<dbReference type="InterPro" id="IPR016181">
    <property type="entry name" value="Acyl_CoA_acyltransferase"/>
</dbReference>
<dbReference type="PANTHER" id="PTHR14744">
    <property type="entry name" value="N-ALPHA-ACETYLTRANSFERASE 60"/>
    <property type="match status" value="1"/>
</dbReference>
<comment type="similarity">
    <text evidence="6">Belongs to the acetyltransferase family. NAA60 subfamily.</text>
</comment>
<dbReference type="SUPFAM" id="SSF55729">
    <property type="entry name" value="Acyl-CoA N-acyltransferases (Nat)"/>
    <property type="match status" value="1"/>
</dbReference>
<dbReference type="GO" id="GO:0007059">
    <property type="term" value="P:chromosome segregation"/>
    <property type="evidence" value="ECO:0007669"/>
    <property type="project" value="UniProtKB-KW"/>
</dbReference>
<evidence type="ECO:0000256" key="9">
    <source>
        <dbReference type="ARBA" id="ARBA00048017"/>
    </source>
</evidence>
<evidence type="ECO:0000256" key="1">
    <source>
        <dbReference type="ARBA" id="ARBA00013184"/>
    </source>
</evidence>
<dbReference type="PANTHER" id="PTHR14744:SF15">
    <property type="entry name" value="N-ALPHA-ACETYLTRANSFERASE 60"/>
    <property type="match status" value="1"/>
</dbReference>
<dbReference type="EC" id="2.3.1.259" evidence="7"/>
<evidence type="ECO:0000256" key="4">
    <source>
        <dbReference type="ARBA" id="ARBA00022853"/>
    </source>
</evidence>
<evidence type="ECO:0000256" key="2">
    <source>
        <dbReference type="ARBA" id="ARBA00022679"/>
    </source>
</evidence>
<keyword evidence="3" id="KW-0159">Chromosome partition</keyword>
<dbReference type="EMBL" id="JANEYG010000016">
    <property type="protein sequence ID" value="KAJ8919690.1"/>
    <property type="molecule type" value="Genomic_DNA"/>
</dbReference>
<dbReference type="PROSITE" id="PS51186">
    <property type="entry name" value="GNAT"/>
    <property type="match status" value="1"/>
</dbReference>
<keyword evidence="13" id="KW-1185">Reference proteome</keyword>
<comment type="catalytic activity">
    <reaction evidence="9">
        <text>L-lysyl-[protein] + acetyl-CoA = N(6)-acetyl-L-lysyl-[protein] + CoA + H(+)</text>
        <dbReference type="Rhea" id="RHEA:45948"/>
        <dbReference type="Rhea" id="RHEA-COMP:9752"/>
        <dbReference type="Rhea" id="RHEA-COMP:10731"/>
        <dbReference type="ChEBI" id="CHEBI:15378"/>
        <dbReference type="ChEBI" id="CHEBI:29969"/>
        <dbReference type="ChEBI" id="CHEBI:57287"/>
        <dbReference type="ChEBI" id="CHEBI:57288"/>
        <dbReference type="ChEBI" id="CHEBI:61930"/>
        <dbReference type="EC" id="2.3.1.48"/>
    </reaction>
</comment>
<dbReference type="InterPro" id="IPR000182">
    <property type="entry name" value="GNAT_dom"/>
</dbReference>
<evidence type="ECO:0000313" key="12">
    <source>
        <dbReference type="EMBL" id="KAJ8919690.1"/>
    </source>
</evidence>
<dbReference type="GO" id="GO:0120518">
    <property type="term" value="F:protein N-terminal-methionine acetyltransferase activity"/>
    <property type="evidence" value="ECO:0007669"/>
    <property type="project" value="UniProtKB-EC"/>
</dbReference>
<keyword evidence="2" id="KW-0808">Transferase</keyword>
<keyword evidence="4" id="KW-0156">Chromatin regulator</keyword>
<dbReference type="CDD" id="cd04301">
    <property type="entry name" value="NAT_SF"/>
    <property type="match status" value="1"/>
</dbReference>
<evidence type="ECO:0000256" key="3">
    <source>
        <dbReference type="ARBA" id="ARBA00022829"/>
    </source>
</evidence>